<name>A0ABW4JPC4_9HYPH</name>
<gene>
    <name evidence="1" type="ORF">ACFSC7_00205</name>
</gene>
<dbReference type="RefSeq" id="WP_280115359.1">
    <property type="nucleotide sequence ID" value="NZ_JBHUFA010000001.1"/>
</dbReference>
<reference evidence="2" key="1">
    <citation type="journal article" date="2019" name="Int. J. Syst. Evol. Microbiol.">
        <title>The Global Catalogue of Microorganisms (GCM) 10K type strain sequencing project: providing services to taxonomists for standard genome sequencing and annotation.</title>
        <authorList>
            <consortium name="The Broad Institute Genomics Platform"/>
            <consortium name="The Broad Institute Genome Sequencing Center for Infectious Disease"/>
            <person name="Wu L."/>
            <person name="Ma J."/>
        </authorList>
    </citation>
    <scope>NUCLEOTIDE SEQUENCE [LARGE SCALE GENOMIC DNA]</scope>
    <source>
        <strain evidence="2">JCM 3369</strain>
    </source>
</reference>
<evidence type="ECO:0000313" key="2">
    <source>
        <dbReference type="Proteomes" id="UP001597327"/>
    </source>
</evidence>
<proteinExistence type="predicted"/>
<accession>A0ABW4JPC4</accession>
<evidence type="ECO:0000313" key="1">
    <source>
        <dbReference type="EMBL" id="MFD1693927.1"/>
    </source>
</evidence>
<protein>
    <submittedName>
        <fullName evidence="1">Uncharacterized protein</fullName>
    </submittedName>
</protein>
<comment type="caution">
    <text evidence="1">The sequence shown here is derived from an EMBL/GenBank/DDBJ whole genome shotgun (WGS) entry which is preliminary data.</text>
</comment>
<dbReference type="Proteomes" id="UP001597327">
    <property type="component" value="Unassembled WGS sequence"/>
</dbReference>
<organism evidence="1 2">
    <name type="scientific">Roseibium aestuarii</name>
    <dbReference type="NCBI Taxonomy" id="2600299"/>
    <lineage>
        <taxon>Bacteria</taxon>
        <taxon>Pseudomonadati</taxon>
        <taxon>Pseudomonadota</taxon>
        <taxon>Alphaproteobacteria</taxon>
        <taxon>Hyphomicrobiales</taxon>
        <taxon>Stappiaceae</taxon>
        <taxon>Roseibium</taxon>
    </lineage>
</organism>
<dbReference type="EMBL" id="JBHUFA010000001">
    <property type="protein sequence ID" value="MFD1693927.1"/>
    <property type="molecule type" value="Genomic_DNA"/>
</dbReference>
<keyword evidence="2" id="KW-1185">Reference proteome</keyword>
<sequence length="43" mass="4706">MCADVMAHEQDDLFSKPEFDLSFTGLQPTHQAKTNAGNELNPG</sequence>